<evidence type="ECO:0008006" key="8">
    <source>
        <dbReference type="Google" id="ProtNLM"/>
    </source>
</evidence>
<keyword evidence="3 5" id="KW-1133">Transmembrane helix</keyword>
<organism evidence="6 7">
    <name type="scientific">Campylobacter coli</name>
    <dbReference type="NCBI Taxonomy" id="195"/>
    <lineage>
        <taxon>Bacteria</taxon>
        <taxon>Pseudomonadati</taxon>
        <taxon>Campylobacterota</taxon>
        <taxon>Epsilonproteobacteria</taxon>
        <taxon>Campylobacterales</taxon>
        <taxon>Campylobacteraceae</taxon>
        <taxon>Campylobacter</taxon>
    </lineage>
</organism>
<reference evidence="6 7" key="1">
    <citation type="submission" date="2019-12" db="EMBL/GenBank/DDBJ databases">
        <authorList>
            <consortium name="PulseNet: The National Subtyping Network for Foodborne Disease Surveillance"/>
            <person name="Tarr C.L."/>
            <person name="Trees E."/>
            <person name="Katz L.S."/>
            <person name="Carleton-Romer H.A."/>
            <person name="Stroika S."/>
            <person name="Kucerova Z."/>
            <person name="Roache K.F."/>
            <person name="Sabol A.L."/>
            <person name="Besser J."/>
            <person name="Gerner-Smidt P."/>
        </authorList>
    </citation>
    <scope>NUCLEOTIDE SEQUENCE [LARGE SCALE GENOMIC DNA]</scope>
    <source>
        <strain evidence="6 7">PNUSAC002792</strain>
    </source>
</reference>
<dbReference type="AlphaFoldDB" id="A0A8S8E474"/>
<evidence type="ECO:0000256" key="1">
    <source>
        <dbReference type="ARBA" id="ARBA00004141"/>
    </source>
</evidence>
<gene>
    <name evidence="6" type="ORF">CO830_06875</name>
</gene>
<feature type="transmembrane region" description="Helical" evidence="5">
    <location>
        <begin position="66"/>
        <end position="94"/>
    </location>
</feature>
<proteinExistence type="predicted"/>
<evidence type="ECO:0000256" key="5">
    <source>
        <dbReference type="SAM" id="Phobius"/>
    </source>
</evidence>
<feature type="transmembrane region" description="Helical" evidence="5">
    <location>
        <begin position="201"/>
        <end position="227"/>
    </location>
</feature>
<accession>A0A8S8E474</accession>
<protein>
    <recommendedName>
        <fullName evidence="8">EI24 domain-containing protein</fullName>
    </recommendedName>
</protein>
<dbReference type="Proteomes" id="UP000328122">
    <property type="component" value="Unassembled WGS sequence"/>
</dbReference>
<dbReference type="Pfam" id="PF07264">
    <property type="entry name" value="EI24"/>
    <property type="match status" value="1"/>
</dbReference>
<sequence length="237" mass="27995">MRILRLAIKDFFTLQFLKFALIPLVFSFILMVFLAVFGFSALLNYFNSLFSVGEDSFWAWFYTLHFVQILITIISFLFSGFIVVFASVFLALFITSFLTPFIAKEINQKYYHYNNTNEVSTLKIIFEIFKIFIKFIGILLLCTLALFLPFINIFVYYLAFYYLFHKLLMIDVTSTILDKESFKNFYSDFSPLEFKFSTLCFYLLSSVPFLGLFLQVFFMIFLTHLGYQRILKLKAKA</sequence>
<comment type="caution">
    <text evidence="6">The sequence shown here is derived from an EMBL/GenBank/DDBJ whole genome shotgun (WGS) entry which is preliminary data.</text>
</comment>
<evidence type="ECO:0000313" key="6">
    <source>
        <dbReference type="EMBL" id="EGI5162262.1"/>
    </source>
</evidence>
<comment type="subcellular location">
    <subcellularLocation>
        <location evidence="1">Membrane</location>
        <topology evidence="1">Multi-pass membrane protein</topology>
    </subcellularLocation>
</comment>
<evidence type="ECO:0000313" key="7">
    <source>
        <dbReference type="Proteomes" id="UP000328122"/>
    </source>
</evidence>
<evidence type="ECO:0000256" key="3">
    <source>
        <dbReference type="ARBA" id="ARBA00022989"/>
    </source>
</evidence>
<dbReference type="EMBL" id="AACDUM020000007">
    <property type="protein sequence ID" value="EGI5162262.1"/>
    <property type="molecule type" value="Genomic_DNA"/>
</dbReference>
<evidence type="ECO:0000256" key="2">
    <source>
        <dbReference type="ARBA" id="ARBA00022692"/>
    </source>
</evidence>
<dbReference type="InterPro" id="IPR059112">
    <property type="entry name" value="CysZ/EI24"/>
</dbReference>
<keyword evidence="2 5" id="KW-0812">Transmembrane</keyword>
<evidence type="ECO:0000256" key="4">
    <source>
        <dbReference type="ARBA" id="ARBA00023136"/>
    </source>
</evidence>
<feature type="transmembrane region" description="Helical" evidence="5">
    <location>
        <begin position="131"/>
        <end position="164"/>
    </location>
</feature>
<feature type="transmembrane region" description="Helical" evidence="5">
    <location>
        <begin position="21"/>
        <end position="46"/>
    </location>
</feature>
<name>A0A8S8E474_CAMCO</name>
<keyword evidence="4 5" id="KW-0472">Membrane</keyword>